<sequence>MSSNAYRSCMGPMHTLWHAPDRSDLTDSAILGGLVIYIKGILQPRGRSTAHGARVDLALEPAGGFPVFVVIYFYSILLN</sequence>
<evidence type="ECO:0000313" key="2">
    <source>
        <dbReference type="EMBL" id="KAF7343495.1"/>
    </source>
</evidence>
<dbReference type="EMBL" id="JACAZH010000023">
    <property type="protein sequence ID" value="KAF7343495.1"/>
    <property type="molecule type" value="Genomic_DNA"/>
</dbReference>
<keyword evidence="1" id="KW-0812">Transmembrane</keyword>
<comment type="caution">
    <text evidence="2">The sequence shown here is derived from an EMBL/GenBank/DDBJ whole genome shotgun (WGS) entry which is preliminary data.</text>
</comment>
<gene>
    <name evidence="2" type="ORF">MSAN_01969600</name>
</gene>
<keyword evidence="1" id="KW-1133">Transmembrane helix</keyword>
<proteinExistence type="predicted"/>
<organism evidence="2 3">
    <name type="scientific">Mycena sanguinolenta</name>
    <dbReference type="NCBI Taxonomy" id="230812"/>
    <lineage>
        <taxon>Eukaryota</taxon>
        <taxon>Fungi</taxon>
        <taxon>Dikarya</taxon>
        <taxon>Basidiomycota</taxon>
        <taxon>Agaricomycotina</taxon>
        <taxon>Agaricomycetes</taxon>
        <taxon>Agaricomycetidae</taxon>
        <taxon>Agaricales</taxon>
        <taxon>Marasmiineae</taxon>
        <taxon>Mycenaceae</taxon>
        <taxon>Mycena</taxon>
    </lineage>
</organism>
<evidence type="ECO:0000313" key="3">
    <source>
        <dbReference type="Proteomes" id="UP000623467"/>
    </source>
</evidence>
<dbReference type="AlphaFoldDB" id="A0A8H7CMS2"/>
<evidence type="ECO:0000256" key="1">
    <source>
        <dbReference type="SAM" id="Phobius"/>
    </source>
</evidence>
<reference evidence="2" key="1">
    <citation type="submission" date="2020-05" db="EMBL/GenBank/DDBJ databases">
        <title>Mycena genomes resolve the evolution of fungal bioluminescence.</title>
        <authorList>
            <person name="Tsai I.J."/>
        </authorList>
    </citation>
    <scope>NUCLEOTIDE SEQUENCE</scope>
    <source>
        <strain evidence="2">160909Yilan</strain>
    </source>
</reference>
<keyword evidence="3" id="KW-1185">Reference proteome</keyword>
<keyword evidence="1" id="KW-0472">Membrane</keyword>
<dbReference type="Proteomes" id="UP000623467">
    <property type="component" value="Unassembled WGS sequence"/>
</dbReference>
<accession>A0A8H7CMS2</accession>
<name>A0A8H7CMS2_9AGAR</name>
<feature type="transmembrane region" description="Helical" evidence="1">
    <location>
        <begin position="57"/>
        <end position="77"/>
    </location>
</feature>
<protein>
    <submittedName>
        <fullName evidence="2">Uncharacterized protein</fullName>
    </submittedName>
</protein>